<evidence type="ECO:0000259" key="9">
    <source>
        <dbReference type="PROSITE" id="PS51755"/>
    </source>
</evidence>
<dbReference type="PROSITE" id="PS51755">
    <property type="entry name" value="OMPR_PHOB"/>
    <property type="match status" value="1"/>
</dbReference>
<evidence type="ECO:0000256" key="2">
    <source>
        <dbReference type="ARBA" id="ARBA00023015"/>
    </source>
</evidence>
<dbReference type="CDD" id="cd00383">
    <property type="entry name" value="trans_reg_C"/>
    <property type="match status" value="1"/>
</dbReference>
<comment type="caution">
    <text evidence="10">The sequence shown here is derived from an EMBL/GenBank/DDBJ whole genome shotgun (WGS) entry which is preliminary data.</text>
</comment>
<dbReference type="SMART" id="SM00448">
    <property type="entry name" value="REC"/>
    <property type="match status" value="1"/>
</dbReference>
<dbReference type="Pfam" id="PF00486">
    <property type="entry name" value="Trans_reg_C"/>
    <property type="match status" value="1"/>
</dbReference>
<keyword evidence="6" id="KW-0597">Phosphoprotein</keyword>
<protein>
    <recommendedName>
        <fullName evidence="1">Stage 0 sporulation protein A homolog</fullName>
    </recommendedName>
</protein>
<accession>A0A923NM90</accession>
<evidence type="ECO:0000256" key="7">
    <source>
        <dbReference type="PROSITE-ProRule" id="PRU01091"/>
    </source>
</evidence>
<dbReference type="GO" id="GO:0006355">
    <property type="term" value="P:regulation of DNA-templated transcription"/>
    <property type="evidence" value="ECO:0007669"/>
    <property type="project" value="InterPro"/>
</dbReference>
<dbReference type="PANTHER" id="PTHR48111">
    <property type="entry name" value="REGULATOR OF RPOS"/>
    <property type="match status" value="1"/>
</dbReference>
<keyword evidence="11" id="KW-1185">Reference proteome</keyword>
<name>A0A923NM90_9FIRM</name>
<dbReference type="GO" id="GO:0005829">
    <property type="term" value="C:cytosol"/>
    <property type="evidence" value="ECO:0007669"/>
    <property type="project" value="TreeGrafter"/>
</dbReference>
<dbReference type="GO" id="GO:0000156">
    <property type="term" value="F:phosphorelay response regulator activity"/>
    <property type="evidence" value="ECO:0007669"/>
    <property type="project" value="TreeGrafter"/>
</dbReference>
<evidence type="ECO:0000259" key="8">
    <source>
        <dbReference type="PROSITE" id="PS50110"/>
    </source>
</evidence>
<dbReference type="InterPro" id="IPR036388">
    <property type="entry name" value="WH-like_DNA-bd_sf"/>
</dbReference>
<dbReference type="PROSITE" id="PS50110">
    <property type="entry name" value="RESPONSE_REGULATORY"/>
    <property type="match status" value="1"/>
</dbReference>
<dbReference type="InterPro" id="IPR001867">
    <property type="entry name" value="OmpR/PhoB-type_DNA-bd"/>
</dbReference>
<feature type="domain" description="Response regulatory" evidence="8">
    <location>
        <begin position="3"/>
        <end position="116"/>
    </location>
</feature>
<dbReference type="Proteomes" id="UP000602647">
    <property type="component" value="Unassembled WGS sequence"/>
</dbReference>
<dbReference type="InterPro" id="IPR039420">
    <property type="entry name" value="WalR-like"/>
</dbReference>
<dbReference type="GO" id="GO:0000976">
    <property type="term" value="F:transcription cis-regulatory region binding"/>
    <property type="evidence" value="ECO:0007669"/>
    <property type="project" value="TreeGrafter"/>
</dbReference>
<dbReference type="CDD" id="cd18159">
    <property type="entry name" value="REC_OmpR_NsrR-like"/>
    <property type="match status" value="1"/>
</dbReference>
<dbReference type="Gene3D" id="1.10.10.10">
    <property type="entry name" value="Winged helix-like DNA-binding domain superfamily/Winged helix DNA-binding domain"/>
    <property type="match status" value="1"/>
</dbReference>
<dbReference type="AlphaFoldDB" id="A0A923NM90"/>
<feature type="DNA-binding region" description="OmpR/PhoB-type" evidence="7">
    <location>
        <begin position="126"/>
        <end position="224"/>
    </location>
</feature>
<dbReference type="EMBL" id="JACRYT010000014">
    <property type="protein sequence ID" value="MBC6680535.1"/>
    <property type="molecule type" value="Genomic_DNA"/>
</dbReference>
<proteinExistence type="predicted"/>
<evidence type="ECO:0000256" key="3">
    <source>
        <dbReference type="ARBA" id="ARBA00023125"/>
    </source>
</evidence>
<dbReference type="SMART" id="SM00862">
    <property type="entry name" value="Trans_reg_C"/>
    <property type="match status" value="1"/>
</dbReference>
<gene>
    <name evidence="10" type="ORF">H9L42_11960</name>
</gene>
<dbReference type="InterPro" id="IPR011006">
    <property type="entry name" value="CheY-like_superfamily"/>
</dbReference>
<evidence type="ECO:0000256" key="4">
    <source>
        <dbReference type="ARBA" id="ARBA00023163"/>
    </source>
</evidence>
<dbReference type="SUPFAM" id="SSF52172">
    <property type="entry name" value="CheY-like"/>
    <property type="match status" value="1"/>
</dbReference>
<organism evidence="10 11">
    <name type="scientific">Zhenpiania hominis</name>
    <dbReference type="NCBI Taxonomy" id="2763644"/>
    <lineage>
        <taxon>Bacteria</taxon>
        <taxon>Bacillati</taxon>
        <taxon>Bacillota</taxon>
        <taxon>Clostridia</taxon>
        <taxon>Peptostreptococcales</taxon>
        <taxon>Anaerovoracaceae</taxon>
        <taxon>Zhenpiania</taxon>
    </lineage>
</organism>
<evidence type="ECO:0000256" key="1">
    <source>
        <dbReference type="ARBA" id="ARBA00018672"/>
    </source>
</evidence>
<reference evidence="10" key="1">
    <citation type="submission" date="2020-08" db="EMBL/GenBank/DDBJ databases">
        <title>Genome public.</title>
        <authorList>
            <person name="Liu C."/>
            <person name="Sun Q."/>
        </authorList>
    </citation>
    <scope>NUCLEOTIDE SEQUENCE</scope>
    <source>
        <strain evidence="10">BX12</strain>
    </source>
</reference>
<dbReference type="Pfam" id="PF00072">
    <property type="entry name" value="Response_reg"/>
    <property type="match status" value="1"/>
</dbReference>
<evidence type="ECO:0000313" key="10">
    <source>
        <dbReference type="EMBL" id="MBC6680535.1"/>
    </source>
</evidence>
<evidence type="ECO:0000256" key="5">
    <source>
        <dbReference type="ARBA" id="ARBA00024867"/>
    </source>
</evidence>
<evidence type="ECO:0000256" key="6">
    <source>
        <dbReference type="PROSITE-ProRule" id="PRU00169"/>
    </source>
</evidence>
<dbReference type="RefSeq" id="WP_187303635.1">
    <property type="nucleotide sequence ID" value="NZ_JACRYT010000014.1"/>
</dbReference>
<feature type="modified residue" description="4-aspartylphosphate" evidence="6">
    <location>
        <position position="52"/>
    </location>
</feature>
<keyword evidence="2" id="KW-0805">Transcription regulation</keyword>
<dbReference type="PANTHER" id="PTHR48111:SF43">
    <property type="entry name" value="STAGE 0 SPORULATION PROTEIN A HOMOLOG"/>
    <property type="match status" value="1"/>
</dbReference>
<dbReference type="GO" id="GO:0032993">
    <property type="term" value="C:protein-DNA complex"/>
    <property type="evidence" value="ECO:0007669"/>
    <property type="project" value="TreeGrafter"/>
</dbReference>
<feature type="domain" description="OmpR/PhoB-type" evidence="9">
    <location>
        <begin position="126"/>
        <end position="224"/>
    </location>
</feature>
<comment type="function">
    <text evidence="5">May play the central regulatory role in sporulation. It may be an element of the effector pathway responsible for the activation of sporulation genes in response to nutritional stress. Spo0A may act in concert with spo0H (a sigma factor) to control the expression of some genes that are critical to the sporulation process.</text>
</comment>
<keyword evidence="4" id="KW-0804">Transcription</keyword>
<dbReference type="Gene3D" id="3.40.50.2300">
    <property type="match status" value="1"/>
</dbReference>
<keyword evidence="3 7" id="KW-0238">DNA-binding</keyword>
<evidence type="ECO:0000313" key="11">
    <source>
        <dbReference type="Proteomes" id="UP000602647"/>
    </source>
</evidence>
<sequence length="224" mass="25228">MYKVLIVEDDPTIAGIVAEHLGKWGYETKKVSDFEKVMEEFGAFQPHLVLLDIGLPFFNGYHWCGEIRAVSRVPIVFLSSADDNMNIVMALNMGGDDFITKPFDLNVLTAKIQALLRRNYSFQEPSAALEYQGAVLNLSDATLTYEGKRVELTKNEYRILQCLMSRVGEIVSRDAIMKALWEDDSFVDDNTLTVNVTRLRRKLSDAGLSDFIRTKKGIGYMVGA</sequence>
<dbReference type="InterPro" id="IPR001789">
    <property type="entry name" value="Sig_transdc_resp-reg_receiver"/>
</dbReference>